<evidence type="ECO:0008006" key="3">
    <source>
        <dbReference type="Google" id="ProtNLM"/>
    </source>
</evidence>
<organism evidence="1 2">
    <name type="scientific">Candidatus Nitrospira neomarina</name>
    <dbReference type="NCBI Taxonomy" id="3020899"/>
    <lineage>
        <taxon>Bacteria</taxon>
        <taxon>Pseudomonadati</taxon>
        <taxon>Nitrospirota</taxon>
        <taxon>Nitrospiria</taxon>
        <taxon>Nitrospirales</taxon>
        <taxon>Nitrospiraceae</taxon>
        <taxon>Nitrospira</taxon>
    </lineage>
</organism>
<keyword evidence="2" id="KW-1185">Reference proteome</keyword>
<dbReference type="RefSeq" id="WP_312748518.1">
    <property type="nucleotide sequence ID" value="NZ_CP116968.1"/>
</dbReference>
<dbReference type="KEGG" id="nneo:PQG83_08620"/>
<reference evidence="1 2" key="1">
    <citation type="submission" date="2023-01" db="EMBL/GenBank/DDBJ databases">
        <title>Cultivation and genomic characterization of new, ubiquitous marine nitrite-oxidizing bacteria from the Nitrospirales.</title>
        <authorList>
            <person name="Mueller A.J."/>
            <person name="Daebeler A."/>
            <person name="Herbold C.W."/>
            <person name="Kirkegaard R.H."/>
            <person name="Daims H."/>
        </authorList>
    </citation>
    <scope>NUCLEOTIDE SEQUENCE [LARGE SCALE GENOMIC DNA]</scope>
    <source>
        <strain evidence="1 2">DK</strain>
    </source>
</reference>
<accession>A0AA96GMA9</accession>
<protein>
    <recommendedName>
        <fullName evidence="3">Lipoprotein</fullName>
    </recommendedName>
</protein>
<evidence type="ECO:0000313" key="2">
    <source>
        <dbReference type="Proteomes" id="UP001302494"/>
    </source>
</evidence>
<sequence>MHSKLASHILVTAGWVFGSFFLGCSSVELTKIPQKPLPFHPPPLIELPLELPPEGGPRRPVDAMSPTTLSGPGPEIIIVESDQPALRATAEQDPDVKTQLGDRFAYINTEEVPANQCLVTLQEDDTANPRATERASASDASAYRLTYYSYTHNVAVHVCMENDRMSSVQQDPREGYQPEEGEEEITTAIELARGDQRIAQEVQHLHGHAILTSPEEYRYFWVSDEAGFGDRVFWVTFSETPESLALYFARVDLTSQTVLDAGKEAGPQ</sequence>
<gene>
    <name evidence="1" type="ORF">PQG83_08620</name>
</gene>
<dbReference type="Proteomes" id="UP001302494">
    <property type="component" value="Chromosome"/>
</dbReference>
<dbReference type="EMBL" id="CP116968">
    <property type="protein sequence ID" value="WNM63803.1"/>
    <property type="molecule type" value="Genomic_DNA"/>
</dbReference>
<dbReference type="AlphaFoldDB" id="A0AA96GMA9"/>
<dbReference type="PROSITE" id="PS51257">
    <property type="entry name" value="PROKAR_LIPOPROTEIN"/>
    <property type="match status" value="1"/>
</dbReference>
<evidence type="ECO:0000313" key="1">
    <source>
        <dbReference type="EMBL" id="WNM63803.1"/>
    </source>
</evidence>
<proteinExistence type="predicted"/>
<name>A0AA96GMA9_9BACT</name>